<keyword evidence="4" id="KW-1185">Reference proteome</keyword>
<dbReference type="Gene3D" id="1.20.1260.10">
    <property type="match status" value="1"/>
</dbReference>
<dbReference type="PANTHER" id="PTHR36933:SF1">
    <property type="entry name" value="SLL0788 PROTEIN"/>
    <property type="match status" value="1"/>
</dbReference>
<reference evidence="3 4" key="1">
    <citation type="journal article" date="2021" name="MBio">
        <title>Poor Competitiveness of Bradyrhizobium in Pigeon Pea Root Colonization in Indian Soils.</title>
        <authorList>
            <person name="Chalasani D."/>
            <person name="Basu A."/>
            <person name="Pullabhotla S.V.S.R.N."/>
            <person name="Jorrin B."/>
            <person name="Neal A.L."/>
            <person name="Poole P.S."/>
            <person name="Podile A.R."/>
            <person name="Tkacz A."/>
        </authorList>
    </citation>
    <scope>NUCLEOTIDE SEQUENCE [LARGE SCALE GENOMIC DNA]</scope>
    <source>
        <strain evidence="3 4">HU14</strain>
    </source>
</reference>
<evidence type="ECO:0000256" key="1">
    <source>
        <dbReference type="SAM" id="Phobius"/>
    </source>
</evidence>
<evidence type="ECO:0000313" key="3">
    <source>
        <dbReference type="EMBL" id="MBW9092415.1"/>
    </source>
</evidence>
<dbReference type="RefSeq" id="WP_220299150.1">
    <property type="nucleotide sequence ID" value="NZ_JAEUAW010000001.1"/>
</dbReference>
<organism evidence="3 4">
    <name type="scientific">Microbacterium jejuense</name>
    <dbReference type="NCBI Taxonomy" id="1263637"/>
    <lineage>
        <taxon>Bacteria</taxon>
        <taxon>Bacillati</taxon>
        <taxon>Actinomycetota</taxon>
        <taxon>Actinomycetes</taxon>
        <taxon>Micrococcales</taxon>
        <taxon>Microbacteriaceae</taxon>
        <taxon>Microbacterium</taxon>
    </lineage>
</organism>
<dbReference type="EMBL" id="JAEUAW010000001">
    <property type="protein sequence ID" value="MBW9092415.1"/>
    <property type="molecule type" value="Genomic_DNA"/>
</dbReference>
<proteinExistence type="predicted"/>
<accession>A0ABS7HJ22</accession>
<feature type="domain" description="DUF305" evidence="2">
    <location>
        <begin position="52"/>
        <end position="216"/>
    </location>
</feature>
<keyword evidence="1" id="KW-1133">Transmembrane helix</keyword>
<dbReference type="InterPro" id="IPR012347">
    <property type="entry name" value="Ferritin-like"/>
</dbReference>
<sequence>MTDAAPSTGRTQRWIVIAVSLVLIGALGFAVGRFTMFGTQGAAATPGTDSAEAGFSRDMQAHHAQAIELAMEIYRKTDDEELRALSYDIATSQAAQRGEMFDWLVQWGLPQAGGPLMQWMDAGGSGHEHGQASSAPMTDEEARAAMGMASADEIAALQAATGTAADCQFLTLMIRHHEGAIPMADALLELGSDPRAREVAQAMKTGQTAEIDAMTSIQQRLGCSG</sequence>
<gene>
    <name evidence="3" type="ORF">JNB62_01825</name>
</gene>
<dbReference type="PANTHER" id="PTHR36933">
    <property type="entry name" value="SLL0788 PROTEIN"/>
    <property type="match status" value="1"/>
</dbReference>
<evidence type="ECO:0000259" key="2">
    <source>
        <dbReference type="Pfam" id="PF03713"/>
    </source>
</evidence>
<keyword evidence="1" id="KW-0472">Membrane</keyword>
<comment type="caution">
    <text evidence="3">The sequence shown here is derived from an EMBL/GenBank/DDBJ whole genome shotgun (WGS) entry which is preliminary data.</text>
</comment>
<evidence type="ECO:0000313" key="4">
    <source>
        <dbReference type="Proteomes" id="UP001196843"/>
    </source>
</evidence>
<dbReference type="Pfam" id="PF03713">
    <property type="entry name" value="DUF305"/>
    <property type="match status" value="1"/>
</dbReference>
<keyword evidence="1" id="KW-0812">Transmembrane</keyword>
<name>A0ABS7HJ22_9MICO</name>
<dbReference type="Proteomes" id="UP001196843">
    <property type="component" value="Unassembled WGS sequence"/>
</dbReference>
<dbReference type="InterPro" id="IPR005183">
    <property type="entry name" value="DUF305_CopM-like"/>
</dbReference>
<feature type="transmembrane region" description="Helical" evidence="1">
    <location>
        <begin position="12"/>
        <end position="31"/>
    </location>
</feature>
<protein>
    <submittedName>
        <fullName evidence="3">DUF305 domain-containing protein</fullName>
    </submittedName>
</protein>